<evidence type="ECO:0000256" key="2">
    <source>
        <dbReference type="ARBA" id="ARBA00022645"/>
    </source>
</evidence>
<dbReference type="OrthoDB" id="5556768at2759"/>
<reference evidence="5" key="1">
    <citation type="journal article" date="2018" name="Nat. Microbiol.">
        <title>Leveraging single-cell genomics to expand the fungal tree of life.</title>
        <authorList>
            <person name="Ahrendt S.R."/>
            <person name="Quandt C.A."/>
            <person name="Ciobanu D."/>
            <person name="Clum A."/>
            <person name="Salamov A."/>
            <person name="Andreopoulos B."/>
            <person name="Cheng J.F."/>
            <person name="Woyke T."/>
            <person name="Pelin A."/>
            <person name="Henrissat B."/>
            <person name="Reynolds N.K."/>
            <person name="Benny G.L."/>
            <person name="Smith M.E."/>
            <person name="James T.Y."/>
            <person name="Grigoriev I.V."/>
        </authorList>
    </citation>
    <scope>NUCLEOTIDE SEQUENCE [LARGE SCALE GENOMIC DNA]</scope>
    <source>
        <strain evidence="5">Benny S71-1</strain>
    </source>
</reference>
<evidence type="ECO:0008006" key="6">
    <source>
        <dbReference type="Google" id="ProtNLM"/>
    </source>
</evidence>
<dbReference type="Gene3D" id="3.40.50.1820">
    <property type="entry name" value="alpha/beta hydrolase"/>
    <property type="match status" value="1"/>
</dbReference>
<evidence type="ECO:0000313" key="4">
    <source>
        <dbReference type="EMBL" id="RKP25278.1"/>
    </source>
</evidence>
<dbReference type="SUPFAM" id="SSF53474">
    <property type="entry name" value="alpha/beta-Hydrolases"/>
    <property type="match status" value="1"/>
</dbReference>
<protein>
    <recommendedName>
        <fullName evidence="6">Peptidase S10, serine carboxypeptidase</fullName>
    </recommendedName>
</protein>
<keyword evidence="5" id="KW-1185">Reference proteome</keyword>
<dbReference type="EMBL" id="KZ989815">
    <property type="protein sequence ID" value="RKP25278.1"/>
    <property type="molecule type" value="Genomic_DNA"/>
</dbReference>
<comment type="similarity">
    <text evidence="1">Belongs to the peptidase S10 family.</text>
</comment>
<dbReference type="Pfam" id="PF00450">
    <property type="entry name" value="Peptidase_S10"/>
    <property type="match status" value="1"/>
</dbReference>
<organism evidence="4 5">
    <name type="scientific">Syncephalis pseudoplumigaleata</name>
    <dbReference type="NCBI Taxonomy" id="1712513"/>
    <lineage>
        <taxon>Eukaryota</taxon>
        <taxon>Fungi</taxon>
        <taxon>Fungi incertae sedis</taxon>
        <taxon>Zoopagomycota</taxon>
        <taxon>Zoopagomycotina</taxon>
        <taxon>Zoopagomycetes</taxon>
        <taxon>Zoopagales</taxon>
        <taxon>Piptocephalidaceae</taxon>
        <taxon>Syncephalis</taxon>
    </lineage>
</organism>
<gene>
    <name evidence="4" type="ORF">SYNPS1DRAFT_15889</name>
</gene>
<evidence type="ECO:0000313" key="5">
    <source>
        <dbReference type="Proteomes" id="UP000278143"/>
    </source>
</evidence>
<evidence type="ECO:0000256" key="3">
    <source>
        <dbReference type="ARBA" id="ARBA00023180"/>
    </source>
</evidence>
<dbReference type="GO" id="GO:0006508">
    <property type="term" value="P:proteolysis"/>
    <property type="evidence" value="ECO:0007669"/>
    <property type="project" value="InterPro"/>
</dbReference>
<dbReference type="InterPro" id="IPR001563">
    <property type="entry name" value="Peptidase_S10"/>
</dbReference>
<dbReference type="GO" id="GO:0004185">
    <property type="term" value="F:serine-type carboxypeptidase activity"/>
    <property type="evidence" value="ECO:0007669"/>
    <property type="project" value="InterPro"/>
</dbReference>
<keyword evidence="2" id="KW-0378">Hydrolase</keyword>
<sequence length="72" mass="8167">KWWTIDGMAVGLWQEDRNLTYARIFNGSHMVSVDKARETFDMINRFMGVNNTLLASEVTSNVGAHIHACMHA</sequence>
<feature type="non-terminal residue" evidence="4">
    <location>
        <position position="1"/>
    </location>
</feature>
<keyword evidence="2" id="KW-0645">Protease</keyword>
<keyword evidence="2" id="KW-0121">Carboxypeptidase</keyword>
<dbReference type="AlphaFoldDB" id="A0A4P9YZ59"/>
<dbReference type="InterPro" id="IPR029058">
    <property type="entry name" value="AB_hydrolase_fold"/>
</dbReference>
<dbReference type="Proteomes" id="UP000278143">
    <property type="component" value="Unassembled WGS sequence"/>
</dbReference>
<name>A0A4P9YZ59_9FUNG</name>
<evidence type="ECO:0000256" key="1">
    <source>
        <dbReference type="ARBA" id="ARBA00009431"/>
    </source>
</evidence>
<accession>A0A4P9YZ59</accession>
<keyword evidence="3" id="KW-0325">Glycoprotein</keyword>
<proteinExistence type="inferred from homology"/>